<proteinExistence type="predicted"/>
<reference evidence="9 10" key="1">
    <citation type="submission" date="2016-10" db="EMBL/GenBank/DDBJ databases">
        <authorList>
            <person name="de Groot N.N."/>
        </authorList>
    </citation>
    <scope>NUCLEOTIDE SEQUENCE [LARGE SCALE GENOMIC DNA]</scope>
    <source>
        <strain evidence="9 10">DSM 7343</strain>
    </source>
</reference>
<keyword evidence="10" id="KW-1185">Reference proteome</keyword>
<keyword evidence="5 7" id="KW-0472">Membrane</keyword>
<dbReference type="GO" id="GO:0005886">
    <property type="term" value="C:plasma membrane"/>
    <property type="evidence" value="ECO:0007669"/>
    <property type="project" value="UniProtKB-SubCell"/>
</dbReference>
<protein>
    <submittedName>
        <fullName evidence="9">Uncharacterized protein involved in exopolysaccharide biosynthesis</fullName>
    </submittedName>
</protein>
<organism evidence="9 10">
    <name type="scientific">Desulfuromusa kysingii</name>
    <dbReference type="NCBI Taxonomy" id="37625"/>
    <lineage>
        <taxon>Bacteria</taxon>
        <taxon>Pseudomonadati</taxon>
        <taxon>Thermodesulfobacteriota</taxon>
        <taxon>Desulfuromonadia</taxon>
        <taxon>Desulfuromonadales</taxon>
        <taxon>Geopsychrobacteraceae</taxon>
        <taxon>Desulfuromusa</taxon>
    </lineage>
</organism>
<accession>A0A1H3YGS0</accession>
<evidence type="ECO:0000259" key="8">
    <source>
        <dbReference type="Pfam" id="PF02706"/>
    </source>
</evidence>
<feature type="transmembrane region" description="Helical" evidence="7">
    <location>
        <begin position="33"/>
        <end position="51"/>
    </location>
</feature>
<dbReference type="InterPro" id="IPR050445">
    <property type="entry name" value="Bact_polysacc_biosynth/exp"/>
</dbReference>
<evidence type="ECO:0000256" key="5">
    <source>
        <dbReference type="ARBA" id="ARBA00023136"/>
    </source>
</evidence>
<keyword evidence="4 7" id="KW-1133">Transmembrane helix</keyword>
<comment type="subcellular location">
    <subcellularLocation>
        <location evidence="1">Cell membrane</location>
        <topology evidence="1">Multi-pass membrane protein</topology>
    </subcellularLocation>
</comment>
<evidence type="ECO:0000313" key="9">
    <source>
        <dbReference type="EMBL" id="SEA10763.1"/>
    </source>
</evidence>
<sequence>MNPPESDRLHRGMTDDEIDLVALVWILMRHKTLILIVFVLFIIAGAAYAFSRQSIYDYITTIEIGSTIKNLETGDVEPIESTEEVLQKVKAAYIPLNSQHQGEKRIRVTATSPKGSRLIILKSSGSELSKDHQVTLHDAITSAVVADHLRMVQPTSQQLESRIARIKTDLDKMMSEDLIQIEQKSLQGKVQQKKINLSSLQDSEQAYEISSANALQKLESQLKDILDSQKFEIIDLQNKIAKENSDLAAIVDQHNTLQKNKEILIQENALLSRQIEKLDKTLTDINQKRLQAPAEVDTPASALTLMMIENQLEQYRTRRENLELRIGVELQQKSTDLDMQLASNERQKIIQEKLLSDLDVQLSFKKQSHAREIEQKKKEIQNLQAEQSKIMGDYKRQRDEINRTITETENDLREYEINRGFKIAQQEKVIAELEGKLKNLQPTRSLGVAIPSVDPIGPRKMLILALSSVLGLMGGILLVFVVEFMSKVRQQQFVEEQ</sequence>
<dbReference type="Proteomes" id="UP000199409">
    <property type="component" value="Unassembled WGS sequence"/>
</dbReference>
<evidence type="ECO:0000256" key="6">
    <source>
        <dbReference type="SAM" id="Coils"/>
    </source>
</evidence>
<dbReference type="PANTHER" id="PTHR32309:SF13">
    <property type="entry name" value="FERRIC ENTEROBACTIN TRANSPORT PROTEIN FEPE"/>
    <property type="match status" value="1"/>
</dbReference>
<dbReference type="PANTHER" id="PTHR32309">
    <property type="entry name" value="TYROSINE-PROTEIN KINASE"/>
    <property type="match status" value="1"/>
</dbReference>
<evidence type="ECO:0000256" key="3">
    <source>
        <dbReference type="ARBA" id="ARBA00022692"/>
    </source>
</evidence>
<dbReference type="Pfam" id="PF02706">
    <property type="entry name" value="Wzz"/>
    <property type="match status" value="1"/>
</dbReference>
<keyword evidence="3 7" id="KW-0812">Transmembrane</keyword>
<dbReference type="RefSeq" id="WP_175498283.1">
    <property type="nucleotide sequence ID" value="NZ_FNQN01000003.1"/>
</dbReference>
<dbReference type="AlphaFoldDB" id="A0A1H3YGS0"/>
<dbReference type="EMBL" id="FNQN01000003">
    <property type="protein sequence ID" value="SEA10763.1"/>
    <property type="molecule type" value="Genomic_DNA"/>
</dbReference>
<dbReference type="InterPro" id="IPR003856">
    <property type="entry name" value="LPS_length_determ_N"/>
</dbReference>
<keyword evidence="2" id="KW-1003">Cell membrane</keyword>
<evidence type="ECO:0000313" key="10">
    <source>
        <dbReference type="Proteomes" id="UP000199409"/>
    </source>
</evidence>
<gene>
    <name evidence="9" type="ORF">SAMN05660420_01234</name>
</gene>
<evidence type="ECO:0000256" key="1">
    <source>
        <dbReference type="ARBA" id="ARBA00004651"/>
    </source>
</evidence>
<name>A0A1H3YGS0_9BACT</name>
<evidence type="ECO:0000256" key="2">
    <source>
        <dbReference type="ARBA" id="ARBA00022475"/>
    </source>
</evidence>
<evidence type="ECO:0000256" key="7">
    <source>
        <dbReference type="SAM" id="Phobius"/>
    </source>
</evidence>
<dbReference type="STRING" id="37625.SAMN05660420_01234"/>
<feature type="coiled-coil region" evidence="6">
    <location>
        <begin position="254"/>
        <end position="332"/>
    </location>
</feature>
<feature type="transmembrane region" description="Helical" evidence="7">
    <location>
        <begin position="461"/>
        <end position="482"/>
    </location>
</feature>
<feature type="coiled-coil region" evidence="6">
    <location>
        <begin position="366"/>
        <end position="418"/>
    </location>
</feature>
<feature type="domain" description="Polysaccharide chain length determinant N-terminal" evidence="8">
    <location>
        <begin position="16"/>
        <end position="69"/>
    </location>
</feature>
<evidence type="ECO:0000256" key="4">
    <source>
        <dbReference type="ARBA" id="ARBA00022989"/>
    </source>
</evidence>
<dbReference type="GO" id="GO:0004713">
    <property type="term" value="F:protein tyrosine kinase activity"/>
    <property type="evidence" value="ECO:0007669"/>
    <property type="project" value="TreeGrafter"/>
</dbReference>
<keyword evidence="6" id="KW-0175">Coiled coil</keyword>